<organism evidence="1 2">
    <name type="scientific">Pythium oligandrum</name>
    <name type="common">Mycoparasitic fungus</name>
    <dbReference type="NCBI Taxonomy" id="41045"/>
    <lineage>
        <taxon>Eukaryota</taxon>
        <taxon>Sar</taxon>
        <taxon>Stramenopiles</taxon>
        <taxon>Oomycota</taxon>
        <taxon>Peronosporomycetes</taxon>
        <taxon>Pythiales</taxon>
        <taxon>Pythiaceae</taxon>
        <taxon>Pythium</taxon>
    </lineage>
</organism>
<name>A0A8K1FRI1_PYTOL</name>
<dbReference type="Proteomes" id="UP000794436">
    <property type="component" value="Unassembled WGS sequence"/>
</dbReference>
<accession>A0A8K1FRI1</accession>
<evidence type="ECO:0000313" key="2">
    <source>
        <dbReference type="Proteomes" id="UP000794436"/>
    </source>
</evidence>
<reference evidence="1" key="1">
    <citation type="submission" date="2019-03" db="EMBL/GenBank/DDBJ databases">
        <title>Long read genome sequence of the mycoparasitic Pythium oligandrum ATCC 38472 isolated from sugarbeet rhizosphere.</title>
        <authorList>
            <person name="Gaulin E."/>
        </authorList>
    </citation>
    <scope>NUCLEOTIDE SEQUENCE</scope>
    <source>
        <strain evidence="1">ATCC 38472_TT</strain>
    </source>
</reference>
<protein>
    <recommendedName>
        <fullName evidence="3">BZIP transcription factor 1</fullName>
    </recommendedName>
</protein>
<sequence length="334" mass="37904">MATCPPFSIQPAPRLLLPKPRSVMCLSVMMNASNPLVNFSTLGDDGPLRPPRVSRATKSSRERGRAFRARRKAYHEKLLARVHALREEVVYLDIQHRLLLEQTANFRHAASGSLVHLIREYLTLFKFGLRTTMLPPGVERFFSSTREPESIRDDTNSFLLDFMSKVVDANVVAGDEQGIKAFKDLWRLYTDAHASFRIDIDKIDVLGGEESPVLAVYTNTHVHFSRATFQIIFPQVQSDEVLVQKMIGQPVVYPVCCRFLFTRNNQIARFDADMNFVGGLLDSGCTIDEITRMMAGASIHDNFVIEDMPRVVETPETNEPPNTSKMHMRYLLSE</sequence>
<proteinExistence type="predicted"/>
<dbReference type="AlphaFoldDB" id="A0A8K1FRI1"/>
<evidence type="ECO:0000313" key="1">
    <source>
        <dbReference type="EMBL" id="TMW67603.1"/>
    </source>
</evidence>
<keyword evidence="2" id="KW-1185">Reference proteome</keyword>
<dbReference type="EMBL" id="SPLM01000004">
    <property type="protein sequence ID" value="TMW67603.1"/>
    <property type="molecule type" value="Genomic_DNA"/>
</dbReference>
<evidence type="ECO:0008006" key="3">
    <source>
        <dbReference type="Google" id="ProtNLM"/>
    </source>
</evidence>
<gene>
    <name evidence="1" type="ORF">Poli38472_011223</name>
</gene>
<comment type="caution">
    <text evidence="1">The sequence shown here is derived from an EMBL/GenBank/DDBJ whole genome shotgun (WGS) entry which is preliminary data.</text>
</comment>